<name>A0A2K1QU30_9PEZI</name>
<dbReference type="EMBL" id="NKHZ01000039">
    <property type="protein sequence ID" value="PNS18531.1"/>
    <property type="molecule type" value="Genomic_DNA"/>
</dbReference>
<proteinExistence type="predicted"/>
<dbReference type="Proteomes" id="UP000243797">
    <property type="component" value="Unassembled WGS sequence"/>
</dbReference>
<dbReference type="AlphaFoldDB" id="A0A2K1QU30"/>
<keyword evidence="3" id="KW-1185">Reference proteome</keyword>
<accession>A0A2K1QU30</accession>
<feature type="compositionally biased region" description="Basic residues" evidence="1">
    <location>
        <begin position="251"/>
        <end position="268"/>
    </location>
</feature>
<sequence length="366" mass="41546">MPDPSTLSDTAEVPKPPPPPPSDMARAFTIDFFALPRSIRERVYEFVDRDKRFSLEAKEERQELYRTDKHDQPAALKRFKPYALLRSSARLRNEILARFQHVHFHINVHWLGGPPCLESIIGGENLAWLSANPGQPAEIHRLNVDGMGVLPMTIEAEPDLFMYEEVDVRVMNVARRQVWKAGVRWLVPMLGSRVFADHFGKFRSALSENLKASIEERGGKGLSVKELDLLLKSVYAFSLEMDARGHQMQLARKRKDRGRSASRKRHKPAQQALRERMEAERKVAEKKRMLQDVLKLYEPGEGNAAEKEPDSPGTPAAKGGNQDEDNRLTRMRIWSPSRGLEASKAEDLDECGEGVEIVDLTGFDDD</sequence>
<reference evidence="2 3" key="1">
    <citation type="submission" date="2017-06" db="EMBL/GenBank/DDBJ databases">
        <title>Draft genome sequence of a variant of Elsinoe murrayae.</title>
        <authorList>
            <person name="Cheng Q."/>
        </authorList>
    </citation>
    <scope>NUCLEOTIDE SEQUENCE [LARGE SCALE GENOMIC DNA]</scope>
    <source>
        <strain evidence="2 3">CQ-2017a</strain>
    </source>
</reference>
<feature type="compositionally biased region" description="Basic and acidic residues" evidence="1">
    <location>
        <begin position="273"/>
        <end position="282"/>
    </location>
</feature>
<feature type="region of interest" description="Disordered" evidence="1">
    <location>
        <begin position="1"/>
        <end position="24"/>
    </location>
</feature>
<gene>
    <name evidence="2" type="ORF">CAC42_5070</name>
</gene>
<evidence type="ECO:0000313" key="3">
    <source>
        <dbReference type="Proteomes" id="UP000243797"/>
    </source>
</evidence>
<evidence type="ECO:0000313" key="2">
    <source>
        <dbReference type="EMBL" id="PNS18531.1"/>
    </source>
</evidence>
<dbReference type="OrthoDB" id="3897761at2759"/>
<comment type="caution">
    <text evidence="2">The sequence shown here is derived from an EMBL/GenBank/DDBJ whole genome shotgun (WGS) entry which is preliminary data.</text>
</comment>
<evidence type="ECO:0000256" key="1">
    <source>
        <dbReference type="SAM" id="MobiDB-lite"/>
    </source>
</evidence>
<dbReference type="InParanoid" id="A0A2K1QU30"/>
<feature type="region of interest" description="Disordered" evidence="1">
    <location>
        <begin position="300"/>
        <end position="349"/>
    </location>
</feature>
<protein>
    <submittedName>
        <fullName evidence="2">1-phosphatidylinositol 4,5-bisphosphate phosphodiesterase 1</fullName>
    </submittedName>
</protein>
<organism evidence="2 3">
    <name type="scientific">Sphaceloma murrayae</name>
    <dbReference type="NCBI Taxonomy" id="2082308"/>
    <lineage>
        <taxon>Eukaryota</taxon>
        <taxon>Fungi</taxon>
        <taxon>Dikarya</taxon>
        <taxon>Ascomycota</taxon>
        <taxon>Pezizomycotina</taxon>
        <taxon>Dothideomycetes</taxon>
        <taxon>Dothideomycetidae</taxon>
        <taxon>Myriangiales</taxon>
        <taxon>Elsinoaceae</taxon>
        <taxon>Sphaceloma</taxon>
    </lineage>
</organism>
<feature type="region of interest" description="Disordered" evidence="1">
    <location>
        <begin position="246"/>
        <end position="282"/>
    </location>
</feature>